<name>A0A8J4PQJ6_9MYCE</name>
<dbReference type="Gene3D" id="1.25.10.10">
    <property type="entry name" value="Leucine-rich Repeat Variant"/>
    <property type="match status" value="1"/>
</dbReference>
<feature type="region of interest" description="Disordered" evidence="1">
    <location>
        <begin position="728"/>
        <end position="777"/>
    </location>
</feature>
<feature type="compositionally biased region" description="Low complexity" evidence="1">
    <location>
        <begin position="683"/>
        <end position="699"/>
    </location>
</feature>
<feature type="compositionally biased region" description="Low complexity" evidence="1">
    <location>
        <begin position="421"/>
        <end position="439"/>
    </location>
</feature>
<dbReference type="EMBL" id="AJWJ01000423">
    <property type="protein sequence ID" value="KAF2071000.1"/>
    <property type="molecule type" value="Genomic_DNA"/>
</dbReference>
<keyword evidence="4" id="KW-1185">Reference proteome</keyword>
<feature type="compositionally biased region" description="Acidic residues" evidence="1">
    <location>
        <begin position="728"/>
        <end position="758"/>
    </location>
</feature>
<dbReference type="GO" id="GO:0000226">
    <property type="term" value="P:microtubule cytoskeleton organization"/>
    <property type="evidence" value="ECO:0007669"/>
    <property type="project" value="UniProtKB-ARBA"/>
</dbReference>
<dbReference type="InterPro" id="IPR016024">
    <property type="entry name" value="ARM-type_fold"/>
</dbReference>
<feature type="compositionally biased region" description="Low complexity" evidence="1">
    <location>
        <begin position="347"/>
        <end position="361"/>
    </location>
</feature>
<dbReference type="Pfam" id="PF12348">
    <property type="entry name" value="CLASP_N"/>
    <property type="match status" value="1"/>
</dbReference>
<feature type="compositionally biased region" description="Low complexity" evidence="1">
    <location>
        <begin position="523"/>
        <end position="588"/>
    </location>
</feature>
<feature type="region of interest" description="Disordered" evidence="1">
    <location>
        <begin position="282"/>
        <end position="378"/>
    </location>
</feature>
<feature type="compositionally biased region" description="Low complexity" evidence="1">
    <location>
        <begin position="483"/>
        <end position="516"/>
    </location>
</feature>
<dbReference type="GO" id="GO:0000278">
    <property type="term" value="P:mitotic cell cycle"/>
    <property type="evidence" value="ECO:0007669"/>
    <property type="project" value="UniProtKB-ARBA"/>
</dbReference>
<feature type="compositionally biased region" description="Low complexity" evidence="1">
    <location>
        <begin position="759"/>
        <end position="770"/>
    </location>
</feature>
<dbReference type="InterPro" id="IPR034085">
    <property type="entry name" value="TOG"/>
</dbReference>
<organism evidence="3 4">
    <name type="scientific">Polysphondylium violaceum</name>
    <dbReference type="NCBI Taxonomy" id="133409"/>
    <lineage>
        <taxon>Eukaryota</taxon>
        <taxon>Amoebozoa</taxon>
        <taxon>Evosea</taxon>
        <taxon>Eumycetozoa</taxon>
        <taxon>Dictyostelia</taxon>
        <taxon>Dictyosteliales</taxon>
        <taxon>Dictyosteliaceae</taxon>
        <taxon>Polysphondylium</taxon>
    </lineage>
</organism>
<gene>
    <name evidence="3" type="ORF">CYY_007676</name>
</gene>
<dbReference type="GO" id="GO:0005881">
    <property type="term" value="C:cytoplasmic microtubule"/>
    <property type="evidence" value="ECO:0007669"/>
    <property type="project" value="TreeGrafter"/>
</dbReference>
<dbReference type="SMART" id="SM01349">
    <property type="entry name" value="TOG"/>
    <property type="match status" value="1"/>
</dbReference>
<feature type="region of interest" description="Disordered" evidence="1">
    <location>
        <begin position="673"/>
        <end position="699"/>
    </location>
</feature>
<dbReference type="OrthoDB" id="46159at2759"/>
<proteinExistence type="predicted"/>
<dbReference type="GO" id="GO:0005819">
    <property type="term" value="C:spindle"/>
    <property type="evidence" value="ECO:0007669"/>
    <property type="project" value="UniProtKB-ARBA"/>
</dbReference>
<sequence length="777" mass="84889">MKTSKPTLTPASSIQSRVFSPAKQETSVLNFDDEKELQKKIEEIFFEFKNKDTRDWSFRYKSLIVLQRIVNGNAIEFKTWTSLLRYLSPQLIEQLTELRSTIVKEACTVVTLLAQRMGSKFEPFASQYMQALIKMVIVKTAIISDAAHVTIRDVLMCVQTKNLLTMFLNGSLDPKNEQLRKRCCEYILIVLQRAIEEPGMILTTSVPALEKSISHLLVDGGSDVRLTSRYCFWAYSELAQDAAIKMMYTFTPTTQKNLFTVVDSLPAAQQEVAEKIKQSLFEEEQSQRDVGDSNDLDFDINDFKKDDSSNDTTTTSTTSINRSKTPTSSGRMSGLKAPRPSLGGGTTTKSTTTTSATNSTTQIKRAGSSLGMKSTVVAEPERTIKKPVDSASIIRSKSSLGTIRKPVSTTATTAAISSALSSTLTKTTSTSPNLSSTQSGRYSSIGTRAVISSSSITSPTLSKQTSSSNLTRSLPPSSKSPISATLTKSTSPTTSSSNLLTKSASSASSPSTPSSKIPAKRMSTATSSPTTPVSSPSTLTKNKATTTTTTTSTSSPLSSTLTKKTPTSTSTTASPLLSKSKSLPSASLESNKKRLSTEVKDKVTLTATTDDSDTILQQSKRESLNLDSFERSLNQNNNLAFHEISESLAGSIRDAKKGLSLYELESSTNELTLDDLDTDRNKNSSSSNNNIFNHNGSSSANGRFQFSLDNIKRSKSIEEDFKWIEEESGLDDDNDLIENDPFDFNDDDDNNDDQDVILDQEQQQQQQSTIADDDEFY</sequence>
<dbReference type="InterPro" id="IPR024395">
    <property type="entry name" value="CLASP_N_dom"/>
</dbReference>
<dbReference type="GO" id="GO:0008017">
    <property type="term" value="F:microtubule binding"/>
    <property type="evidence" value="ECO:0007669"/>
    <property type="project" value="TreeGrafter"/>
</dbReference>
<feature type="domain" description="TOG" evidence="2">
    <location>
        <begin position="30"/>
        <end position="271"/>
    </location>
</feature>
<dbReference type="SUPFAM" id="SSF48371">
    <property type="entry name" value="ARM repeat"/>
    <property type="match status" value="1"/>
</dbReference>
<dbReference type="AlphaFoldDB" id="A0A8J4PQJ6"/>
<dbReference type="Proteomes" id="UP000695562">
    <property type="component" value="Unassembled WGS sequence"/>
</dbReference>
<protein>
    <recommendedName>
        <fullName evidence="2">TOG domain-containing protein</fullName>
    </recommendedName>
</protein>
<reference evidence="3" key="1">
    <citation type="submission" date="2020-01" db="EMBL/GenBank/DDBJ databases">
        <title>Development of genomics and gene disruption for Polysphondylium violaceum indicates a role for the polyketide synthase stlB in stalk morphogenesis.</title>
        <authorList>
            <person name="Narita B."/>
            <person name="Kawabe Y."/>
            <person name="Kin K."/>
            <person name="Saito T."/>
            <person name="Gibbs R."/>
            <person name="Kuspa A."/>
            <person name="Muzny D."/>
            <person name="Queller D."/>
            <person name="Richards S."/>
            <person name="Strassman J."/>
            <person name="Sucgang R."/>
            <person name="Worley K."/>
            <person name="Schaap P."/>
        </authorList>
    </citation>
    <scope>NUCLEOTIDE SEQUENCE</scope>
    <source>
        <strain evidence="3">QSvi11</strain>
    </source>
</reference>
<dbReference type="PANTHER" id="PTHR21567:SF9">
    <property type="entry name" value="CLIP-ASSOCIATING PROTEIN"/>
    <property type="match status" value="1"/>
</dbReference>
<accession>A0A8J4PQJ6</accession>
<dbReference type="InterPro" id="IPR011989">
    <property type="entry name" value="ARM-like"/>
</dbReference>
<feature type="region of interest" description="Disordered" evidence="1">
    <location>
        <begin position="421"/>
        <end position="441"/>
    </location>
</feature>
<evidence type="ECO:0000313" key="3">
    <source>
        <dbReference type="EMBL" id="KAF2071000.1"/>
    </source>
</evidence>
<feature type="compositionally biased region" description="Polar residues" evidence="1">
    <location>
        <begin position="463"/>
        <end position="482"/>
    </location>
</feature>
<feature type="region of interest" description="Disordered" evidence="1">
    <location>
        <begin position="455"/>
        <end position="594"/>
    </location>
</feature>
<feature type="compositionally biased region" description="Low complexity" evidence="1">
    <location>
        <begin position="310"/>
        <end position="320"/>
    </location>
</feature>
<feature type="compositionally biased region" description="Polar residues" evidence="1">
    <location>
        <begin position="321"/>
        <end position="331"/>
    </location>
</feature>
<evidence type="ECO:0000259" key="2">
    <source>
        <dbReference type="SMART" id="SM01349"/>
    </source>
</evidence>
<dbReference type="PANTHER" id="PTHR21567">
    <property type="entry name" value="CLASP"/>
    <property type="match status" value="1"/>
</dbReference>
<comment type="caution">
    <text evidence="3">The sequence shown here is derived from an EMBL/GenBank/DDBJ whole genome shotgun (WGS) entry which is preliminary data.</text>
</comment>
<evidence type="ECO:0000256" key="1">
    <source>
        <dbReference type="SAM" id="MobiDB-lite"/>
    </source>
</evidence>
<evidence type="ECO:0000313" key="4">
    <source>
        <dbReference type="Proteomes" id="UP000695562"/>
    </source>
</evidence>